<keyword evidence="8" id="KW-1185">Reference proteome</keyword>
<dbReference type="Gene3D" id="3.20.10.10">
    <property type="entry name" value="D-amino Acid Aminotransferase, subunit A, domain 2"/>
    <property type="match status" value="1"/>
</dbReference>
<dbReference type="PANTHER" id="PTHR42825">
    <property type="entry name" value="AMINO ACID AMINOTRANSFERASE"/>
    <property type="match status" value="1"/>
</dbReference>
<evidence type="ECO:0000256" key="5">
    <source>
        <dbReference type="ARBA" id="ARBA00022898"/>
    </source>
</evidence>
<dbReference type="SUPFAM" id="SSF56752">
    <property type="entry name" value="D-aminoacid aminotransferase-like PLP-dependent enzymes"/>
    <property type="match status" value="1"/>
</dbReference>
<accession>A0A2V1DNZ3</accession>
<evidence type="ECO:0000256" key="1">
    <source>
        <dbReference type="ARBA" id="ARBA00001933"/>
    </source>
</evidence>
<dbReference type="Gene3D" id="3.30.470.10">
    <property type="match status" value="1"/>
</dbReference>
<dbReference type="InterPro" id="IPR043132">
    <property type="entry name" value="BCAT-like_C"/>
</dbReference>
<evidence type="ECO:0000313" key="7">
    <source>
        <dbReference type="EMBL" id="PVH99333.1"/>
    </source>
</evidence>
<dbReference type="InterPro" id="IPR005786">
    <property type="entry name" value="B_amino_transII"/>
</dbReference>
<reference evidence="7 8" key="1">
    <citation type="journal article" date="2018" name="Sci. Rep.">
        <title>Comparative genomics provides insights into the lifestyle and reveals functional heterogeneity of dark septate endophytic fungi.</title>
        <authorList>
            <person name="Knapp D.G."/>
            <person name="Nemeth J.B."/>
            <person name="Barry K."/>
            <person name="Hainaut M."/>
            <person name="Henrissat B."/>
            <person name="Johnson J."/>
            <person name="Kuo A."/>
            <person name="Lim J.H.P."/>
            <person name="Lipzen A."/>
            <person name="Nolan M."/>
            <person name="Ohm R.A."/>
            <person name="Tamas L."/>
            <person name="Grigoriev I.V."/>
            <person name="Spatafora J.W."/>
            <person name="Nagy L.G."/>
            <person name="Kovacs G.M."/>
        </authorList>
    </citation>
    <scope>NUCLEOTIDE SEQUENCE [LARGE SCALE GENOMIC DNA]</scope>
    <source>
        <strain evidence="7 8">DSE2036</strain>
    </source>
</reference>
<dbReference type="Pfam" id="PF01063">
    <property type="entry name" value="Aminotran_4"/>
    <property type="match status" value="1"/>
</dbReference>
<dbReference type="InterPro" id="IPR043131">
    <property type="entry name" value="BCAT-like_N"/>
</dbReference>
<dbReference type="EMBL" id="KZ805394">
    <property type="protein sequence ID" value="PVH99333.1"/>
    <property type="molecule type" value="Genomic_DNA"/>
</dbReference>
<dbReference type="PANTHER" id="PTHR42825:SF2">
    <property type="entry name" value="BRANCHED-CHAIN-AMINO-ACID AMINOTRANSFERASE 3, CHLOROPLASTIC-RELATED"/>
    <property type="match status" value="1"/>
</dbReference>
<evidence type="ECO:0000256" key="3">
    <source>
        <dbReference type="ARBA" id="ARBA00022576"/>
    </source>
</evidence>
<keyword evidence="5" id="KW-0663">Pyridoxal phosphate</keyword>
<sequence length="400" mass="43280">MRDGFMSILAFPVATHTLRSLPVEMFPRPPKKDIDWANLSLSLNGNASLNGHVEVRHSLSTNKWSTPRIVADENIAVSGLSPGLNYGQQCYEGLKAFRSARPQGETITVFRPNFHAARMARSAEAVCLPAPSQELFLECLNKVIIANDEWVPPSNTESFLYIRPVLFGSSSNLALCPPEETIFAIFVFPTSPYHGAEAAKALVLEDFDRAAPKGMGAYKVGGNYAPVWRHAAKAKAQGYGLTLHLDSASQTYVEEFSTSGFVGHKKGQTGQDVMIIPDTENAIASATCDSLMSLARLKGWKIERIPVPFSSIRDLDEVVAVGTAAAAVPVESITRNSSGETVVFADGEKRLLHLAAIVADIQRGHVADTEGWCYDVVTPLGCAKRLLGEKVPLVLISTEA</sequence>
<evidence type="ECO:0000256" key="4">
    <source>
        <dbReference type="ARBA" id="ARBA00022679"/>
    </source>
</evidence>
<proteinExistence type="inferred from homology"/>
<evidence type="ECO:0000256" key="6">
    <source>
        <dbReference type="PIRSR" id="PIRSR006468-1"/>
    </source>
</evidence>
<protein>
    <submittedName>
        <fullName evidence="7">Branched-chain-amino-acid aminotransferase</fullName>
    </submittedName>
</protein>
<gene>
    <name evidence="7" type="ORF">DM02DRAFT_711764</name>
</gene>
<dbReference type="InterPro" id="IPR036038">
    <property type="entry name" value="Aminotransferase-like"/>
</dbReference>
<dbReference type="GO" id="GO:0004084">
    <property type="term" value="F:branched-chain-amino-acid transaminase activity"/>
    <property type="evidence" value="ECO:0007669"/>
    <property type="project" value="InterPro"/>
</dbReference>
<dbReference type="GO" id="GO:0009081">
    <property type="term" value="P:branched-chain amino acid metabolic process"/>
    <property type="evidence" value="ECO:0007669"/>
    <property type="project" value="InterPro"/>
</dbReference>
<evidence type="ECO:0000256" key="2">
    <source>
        <dbReference type="ARBA" id="ARBA00009320"/>
    </source>
</evidence>
<comment type="cofactor">
    <cofactor evidence="1">
        <name>pyridoxal 5'-phosphate</name>
        <dbReference type="ChEBI" id="CHEBI:597326"/>
    </cofactor>
</comment>
<keyword evidence="4 7" id="KW-0808">Transferase</keyword>
<feature type="modified residue" description="N6-(pyridoxal phosphate)lysine" evidence="6">
    <location>
        <position position="219"/>
    </location>
</feature>
<dbReference type="AlphaFoldDB" id="A0A2V1DNZ3"/>
<dbReference type="InterPro" id="IPR001544">
    <property type="entry name" value="Aminotrans_IV"/>
</dbReference>
<keyword evidence="3 7" id="KW-0032">Aminotransferase</keyword>
<dbReference type="PIRSF" id="PIRSF006468">
    <property type="entry name" value="BCAT1"/>
    <property type="match status" value="1"/>
</dbReference>
<evidence type="ECO:0000313" key="8">
    <source>
        <dbReference type="Proteomes" id="UP000244855"/>
    </source>
</evidence>
<comment type="similarity">
    <text evidence="2">Belongs to the class-IV pyridoxal-phosphate-dependent aminotransferase family.</text>
</comment>
<dbReference type="OrthoDB" id="409992at2759"/>
<name>A0A2V1DNZ3_9PLEO</name>
<dbReference type="Proteomes" id="UP000244855">
    <property type="component" value="Unassembled WGS sequence"/>
</dbReference>
<organism evidence="7 8">
    <name type="scientific">Periconia macrospinosa</name>
    <dbReference type="NCBI Taxonomy" id="97972"/>
    <lineage>
        <taxon>Eukaryota</taxon>
        <taxon>Fungi</taxon>
        <taxon>Dikarya</taxon>
        <taxon>Ascomycota</taxon>
        <taxon>Pezizomycotina</taxon>
        <taxon>Dothideomycetes</taxon>
        <taxon>Pleosporomycetidae</taxon>
        <taxon>Pleosporales</taxon>
        <taxon>Massarineae</taxon>
        <taxon>Periconiaceae</taxon>
        <taxon>Periconia</taxon>
    </lineage>
</organism>
<dbReference type="STRING" id="97972.A0A2V1DNZ3"/>